<dbReference type="OrthoDB" id="3237746at2759"/>
<feature type="region of interest" description="Disordered" evidence="1">
    <location>
        <begin position="70"/>
        <end position="110"/>
    </location>
</feature>
<sequence>TTLKLAKKLLARWSHPHRITEHLLNSYRIERLDGTPEEGTTHAWHLRAFIPKPGSDLEREQCEFMERLKQANPGGLAADEARASAEEEDCTLGDDSEEEGEAEEEEDDDF</sequence>
<dbReference type="EMBL" id="SFCI01002522">
    <property type="protein sequence ID" value="TFY73811.1"/>
    <property type="molecule type" value="Genomic_DNA"/>
</dbReference>
<feature type="compositionally biased region" description="Acidic residues" evidence="1">
    <location>
        <begin position="86"/>
        <end position="110"/>
    </location>
</feature>
<protein>
    <submittedName>
        <fullName evidence="2">Uncharacterized protein</fullName>
    </submittedName>
</protein>
<evidence type="ECO:0000313" key="2">
    <source>
        <dbReference type="EMBL" id="TFY73811.1"/>
    </source>
</evidence>
<feature type="non-terminal residue" evidence="2">
    <location>
        <position position="1"/>
    </location>
</feature>
<dbReference type="AlphaFoldDB" id="A0A4Y9ZIY0"/>
<proteinExistence type="predicted"/>
<accession>A0A4Y9ZIY0</accession>
<organism evidence="2 3">
    <name type="scientific">Hericium alpestre</name>
    <dbReference type="NCBI Taxonomy" id="135208"/>
    <lineage>
        <taxon>Eukaryota</taxon>
        <taxon>Fungi</taxon>
        <taxon>Dikarya</taxon>
        <taxon>Basidiomycota</taxon>
        <taxon>Agaricomycotina</taxon>
        <taxon>Agaricomycetes</taxon>
        <taxon>Russulales</taxon>
        <taxon>Hericiaceae</taxon>
        <taxon>Hericium</taxon>
    </lineage>
</organism>
<comment type="caution">
    <text evidence="2">The sequence shown here is derived from an EMBL/GenBank/DDBJ whole genome shotgun (WGS) entry which is preliminary data.</text>
</comment>
<evidence type="ECO:0000313" key="3">
    <source>
        <dbReference type="Proteomes" id="UP000298061"/>
    </source>
</evidence>
<gene>
    <name evidence="2" type="ORF">EWM64_g10200</name>
</gene>
<keyword evidence="3" id="KW-1185">Reference proteome</keyword>
<name>A0A4Y9ZIY0_9AGAM</name>
<reference evidence="2 3" key="1">
    <citation type="submission" date="2019-02" db="EMBL/GenBank/DDBJ databases">
        <title>Genome sequencing of the rare red list fungi Hericium alpestre (H. flagellum).</title>
        <authorList>
            <person name="Buettner E."/>
            <person name="Kellner H."/>
        </authorList>
    </citation>
    <scope>NUCLEOTIDE SEQUENCE [LARGE SCALE GENOMIC DNA]</scope>
    <source>
        <strain evidence="2 3">DSM 108284</strain>
    </source>
</reference>
<evidence type="ECO:0000256" key="1">
    <source>
        <dbReference type="SAM" id="MobiDB-lite"/>
    </source>
</evidence>
<dbReference type="Proteomes" id="UP000298061">
    <property type="component" value="Unassembled WGS sequence"/>
</dbReference>